<evidence type="ECO:0000313" key="3">
    <source>
        <dbReference type="Proteomes" id="UP001239213"/>
    </source>
</evidence>
<organism evidence="2 3">
    <name type="scientific">Colletotrichum cuscutae</name>
    <dbReference type="NCBI Taxonomy" id="1209917"/>
    <lineage>
        <taxon>Eukaryota</taxon>
        <taxon>Fungi</taxon>
        <taxon>Dikarya</taxon>
        <taxon>Ascomycota</taxon>
        <taxon>Pezizomycotina</taxon>
        <taxon>Sordariomycetes</taxon>
        <taxon>Hypocreomycetidae</taxon>
        <taxon>Glomerellales</taxon>
        <taxon>Glomerellaceae</taxon>
        <taxon>Colletotrichum</taxon>
        <taxon>Colletotrichum acutatum species complex</taxon>
    </lineage>
</organism>
<keyword evidence="3" id="KW-1185">Reference proteome</keyword>
<evidence type="ECO:0000256" key="1">
    <source>
        <dbReference type="SAM" id="Phobius"/>
    </source>
</evidence>
<comment type="caution">
    <text evidence="2">The sequence shown here is derived from an EMBL/GenBank/DDBJ whole genome shotgun (WGS) entry which is preliminary data.</text>
</comment>
<dbReference type="Proteomes" id="UP001239213">
    <property type="component" value="Unassembled WGS sequence"/>
</dbReference>
<gene>
    <name evidence="2" type="ORF">CCUS01_01559</name>
</gene>
<accession>A0AAI9USB4</accession>
<keyword evidence="1" id="KW-0812">Transmembrane</keyword>
<keyword evidence="1" id="KW-0472">Membrane</keyword>
<dbReference type="AlphaFoldDB" id="A0AAI9USB4"/>
<feature type="transmembrane region" description="Helical" evidence="1">
    <location>
        <begin position="32"/>
        <end position="54"/>
    </location>
</feature>
<proteinExistence type="predicted"/>
<name>A0AAI9USB4_9PEZI</name>
<reference evidence="2" key="1">
    <citation type="submission" date="2016-11" db="EMBL/GenBank/DDBJ databases">
        <title>The genome sequence of Colletotrichum cuscutae.</title>
        <authorList>
            <person name="Baroncelli R."/>
        </authorList>
    </citation>
    <scope>NUCLEOTIDE SEQUENCE</scope>
    <source>
        <strain evidence="2">IMI 304802</strain>
    </source>
</reference>
<evidence type="ECO:0000313" key="2">
    <source>
        <dbReference type="EMBL" id="KAK1461969.1"/>
    </source>
</evidence>
<keyword evidence="1" id="KW-1133">Transmembrane helix</keyword>
<protein>
    <submittedName>
        <fullName evidence="2">Uncharacterized protein</fullName>
    </submittedName>
</protein>
<sequence length="70" mass="8232">MDTPTVSIDLFFFLDFLTFNFPSYKVHNHGSLTAILGVIFIYIVIIYTLFIRIVRGVYIKKSLKYFFISI</sequence>
<dbReference type="EMBL" id="MPDP01000271">
    <property type="protein sequence ID" value="KAK1461969.1"/>
    <property type="molecule type" value="Genomic_DNA"/>
</dbReference>